<protein>
    <submittedName>
        <fullName evidence="2">Uncharacterized protein</fullName>
    </submittedName>
</protein>
<evidence type="ECO:0000313" key="3">
    <source>
        <dbReference type="Proteomes" id="UP001253637"/>
    </source>
</evidence>
<sequence>MSLGPILCATASSARKEKKGHTGSPHPGADVIIWQRRQPFFSPLVHFLPGCGCRGRLKGSKKRQLFFDCAFCKKGLFFYADFCSHRNGRQRHV</sequence>
<evidence type="ECO:0000256" key="1">
    <source>
        <dbReference type="SAM" id="MobiDB-lite"/>
    </source>
</evidence>
<proteinExistence type="predicted"/>
<dbReference type="Proteomes" id="UP001253637">
    <property type="component" value="Segment"/>
</dbReference>
<organism evidence="2 3">
    <name type="scientific">Pandoravirus japonicus</name>
    <dbReference type="NCBI Taxonomy" id="2823154"/>
    <lineage>
        <taxon>Viruses</taxon>
        <taxon>Pandoravirus</taxon>
    </lineage>
</organism>
<evidence type="ECO:0000313" key="2">
    <source>
        <dbReference type="EMBL" id="BCU04006.1"/>
    </source>
</evidence>
<accession>A0A811BSD2</accession>
<feature type="region of interest" description="Disordered" evidence="1">
    <location>
        <begin position="1"/>
        <end position="29"/>
    </location>
</feature>
<name>A0A811BSD2_9VIRU</name>
<dbReference type="EMBL" id="LC625835">
    <property type="protein sequence ID" value="BCU04006.1"/>
    <property type="molecule type" value="Genomic_DNA"/>
</dbReference>
<reference evidence="2" key="1">
    <citation type="submission" date="2021-04" db="EMBL/GenBank/DDBJ databases">
        <title>Draft Genome Sequence of Pandoravirus japonicus, Isolated from the Sabaishi River of Niigata, Japan.</title>
        <authorList>
            <person name="Hosokawa N."/>
            <person name="Takahashi H."/>
            <person name="Aoki K."/>
            <person name="Takemura M."/>
        </authorList>
    </citation>
    <scope>NUCLEOTIDE SEQUENCE</scope>
</reference>